<proteinExistence type="predicted"/>
<protein>
    <submittedName>
        <fullName evidence="2">Uncharacterized protein</fullName>
    </submittedName>
</protein>
<name>A0A1J1JCL8_PLAAG</name>
<sequence length="48" mass="5022">MHGGAREQPPQTLRARGAREQGEKTSPSGFQHPSGVLTPQALLLPGSS</sequence>
<dbReference type="AlphaFoldDB" id="A0A1J1JCL8"/>
<accession>A0A1J1JCL8</accession>
<feature type="region of interest" description="Disordered" evidence="1">
    <location>
        <begin position="1"/>
        <end position="48"/>
    </location>
</feature>
<gene>
    <name evidence="2" type="ORF">PLAM_1263</name>
</gene>
<evidence type="ECO:0000313" key="2">
    <source>
        <dbReference type="EMBL" id="CUM59230.1"/>
    </source>
</evidence>
<evidence type="ECO:0000256" key="1">
    <source>
        <dbReference type="SAM" id="MobiDB-lite"/>
    </source>
</evidence>
<organism evidence="2">
    <name type="scientific">Planktothrix agardhii</name>
    <name type="common">Oscillatoria agardhii</name>
    <dbReference type="NCBI Taxonomy" id="1160"/>
    <lineage>
        <taxon>Bacteria</taxon>
        <taxon>Bacillati</taxon>
        <taxon>Cyanobacteriota</taxon>
        <taxon>Cyanophyceae</taxon>
        <taxon>Oscillatoriophycideae</taxon>
        <taxon>Oscillatoriales</taxon>
        <taxon>Microcoleaceae</taxon>
        <taxon>Planktothrix</taxon>
    </lineage>
</organism>
<dbReference type="EMBL" id="LO018304">
    <property type="protein sequence ID" value="CUM59230.1"/>
    <property type="molecule type" value="Genomic_DNA"/>
</dbReference>
<reference evidence="2" key="1">
    <citation type="submission" date="2015-09" db="EMBL/GenBank/DDBJ databases">
        <authorList>
            <person name="Jackson K.R."/>
            <person name="Lunt B.L."/>
            <person name="Fisher J.N.B."/>
            <person name="Gardner A.V."/>
            <person name="Bailey M.E."/>
            <person name="Deus L.M."/>
            <person name="Earl A.S."/>
            <person name="Gibby P.D."/>
            <person name="Hartmann K.A."/>
            <person name="Liu J.E."/>
            <person name="Manci A.M."/>
            <person name="Nielsen D.A."/>
            <person name="Solomon M.B."/>
            <person name="Breakwell D.P."/>
            <person name="Burnett S.H."/>
            <person name="Grose J.H."/>
        </authorList>
    </citation>
    <scope>NUCLEOTIDE SEQUENCE</scope>
    <source>
        <strain evidence="2">7805</strain>
    </source>
</reference>